<sequence>MTSRAPCTSAVSTLHARFPDAVTMLACSVFIRSTFSRYRHPFPAARRLRARRPVTSLGCALSHDIWTPLAVKARPPARLQYPLRPAQGLRCCVDYASSEPSEATHRQRCCLRIEHGGQSNECSNEYGPINTQCPSSQIKEPRTDPSDEGWRVLGLSVYAKGAAGMFAHGRWLGAWGLRQP</sequence>
<reference evidence="1" key="1">
    <citation type="journal article" date="2018" name="Genome Biol. Evol.">
        <title>Genomics and development of Lentinus tigrinus, a white-rot wood-decaying mushroom with dimorphic fruiting bodies.</title>
        <authorList>
            <person name="Wu B."/>
            <person name="Xu Z."/>
            <person name="Knudson A."/>
            <person name="Carlson A."/>
            <person name="Chen N."/>
            <person name="Kovaka S."/>
            <person name="LaButti K."/>
            <person name="Lipzen A."/>
            <person name="Pennachio C."/>
            <person name="Riley R."/>
            <person name="Schakwitz W."/>
            <person name="Umezawa K."/>
            <person name="Ohm R.A."/>
            <person name="Grigoriev I.V."/>
            <person name="Nagy L.G."/>
            <person name="Gibbons J."/>
            <person name="Hibbett D."/>
        </authorList>
    </citation>
    <scope>NUCLEOTIDE SEQUENCE [LARGE SCALE GENOMIC DNA]</scope>
    <source>
        <strain evidence="1">ALCF2SS1-6</strain>
    </source>
</reference>
<dbReference type="EMBL" id="ML122293">
    <property type="protein sequence ID" value="RPD55757.1"/>
    <property type="molecule type" value="Genomic_DNA"/>
</dbReference>
<name>A0A5C2RXG7_9APHY</name>
<dbReference type="AlphaFoldDB" id="A0A5C2RXG7"/>
<organism evidence="1 2">
    <name type="scientific">Lentinus tigrinus ALCF2SS1-6</name>
    <dbReference type="NCBI Taxonomy" id="1328759"/>
    <lineage>
        <taxon>Eukaryota</taxon>
        <taxon>Fungi</taxon>
        <taxon>Dikarya</taxon>
        <taxon>Basidiomycota</taxon>
        <taxon>Agaricomycotina</taxon>
        <taxon>Agaricomycetes</taxon>
        <taxon>Polyporales</taxon>
        <taxon>Polyporaceae</taxon>
        <taxon>Lentinus</taxon>
    </lineage>
</organism>
<protein>
    <submittedName>
        <fullName evidence="1">Uncharacterized protein</fullName>
    </submittedName>
</protein>
<gene>
    <name evidence="1" type="ORF">L227DRAFT_300736</name>
</gene>
<accession>A0A5C2RXG7</accession>
<proteinExistence type="predicted"/>
<dbReference type="Proteomes" id="UP000313359">
    <property type="component" value="Unassembled WGS sequence"/>
</dbReference>
<keyword evidence="2" id="KW-1185">Reference proteome</keyword>
<evidence type="ECO:0000313" key="2">
    <source>
        <dbReference type="Proteomes" id="UP000313359"/>
    </source>
</evidence>
<evidence type="ECO:0000313" key="1">
    <source>
        <dbReference type="EMBL" id="RPD55757.1"/>
    </source>
</evidence>